<evidence type="ECO:0000256" key="3">
    <source>
        <dbReference type="ARBA" id="ARBA00023125"/>
    </source>
</evidence>
<dbReference type="Gene3D" id="2.60.40.820">
    <property type="entry name" value="Transcription factor, T-box"/>
    <property type="match status" value="1"/>
</dbReference>
<evidence type="ECO:0000256" key="5">
    <source>
        <dbReference type="ARBA" id="ARBA00023242"/>
    </source>
</evidence>
<accession>A0AA36M4H7</accession>
<dbReference type="InterPro" id="IPR001699">
    <property type="entry name" value="TF_T-box"/>
</dbReference>
<dbReference type="GO" id="GO:0000978">
    <property type="term" value="F:RNA polymerase II cis-regulatory region sequence-specific DNA binding"/>
    <property type="evidence" value="ECO:0007669"/>
    <property type="project" value="InterPro"/>
</dbReference>
<keyword evidence="2" id="KW-0805">Transcription regulation</keyword>
<dbReference type="SUPFAM" id="SSF49417">
    <property type="entry name" value="p53-like transcription factors"/>
    <property type="match status" value="1"/>
</dbReference>
<dbReference type="InterPro" id="IPR036960">
    <property type="entry name" value="T-box_sf"/>
</dbReference>
<organism evidence="9 10">
    <name type="scientific">Cylicocyclus nassatus</name>
    <name type="common">Nematode worm</name>
    <dbReference type="NCBI Taxonomy" id="53992"/>
    <lineage>
        <taxon>Eukaryota</taxon>
        <taxon>Metazoa</taxon>
        <taxon>Ecdysozoa</taxon>
        <taxon>Nematoda</taxon>
        <taxon>Chromadorea</taxon>
        <taxon>Rhabditida</taxon>
        <taxon>Rhabditina</taxon>
        <taxon>Rhabditomorpha</taxon>
        <taxon>Strongyloidea</taxon>
        <taxon>Strongylidae</taxon>
        <taxon>Cylicocyclus</taxon>
    </lineage>
</organism>
<dbReference type="PANTHER" id="PTHR11267:SF170">
    <property type="entry name" value="T-BOX PROTEIN 33-RELATED"/>
    <property type="match status" value="1"/>
</dbReference>
<comment type="subcellular location">
    <subcellularLocation>
        <location evidence="1 6">Nucleus</location>
    </subcellularLocation>
</comment>
<dbReference type="PROSITE" id="PS01264">
    <property type="entry name" value="TBOX_2"/>
    <property type="match status" value="1"/>
</dbReference>
<evidence type="ECO:0000259" key="8">
    <source>
        <dbReference type="PROSITE" id="PS50252"/>
    </source>
</evidence>
<keyword evidence="4" id="KW-0804">Transcription</keyword>
<feature type="compositionally biased region" description="Basic and acidic residues" evidence="7">
    <location>
        <begin position="294"/>
        <end position="307"/>
    </location>
</feature>
<dbReference type="PROSITE" id="PS01283">
    <property type="entry name" value="TBOX_1"/>
    <property type="match status" value="1"/>
</dbReference>
<evidence type="ECO:0000256" key="4">
    <source>
        <dbReference type="ARBA" id="ARBA00023163"/>
    </source>
</evidence>
<dbReference type="EMBL" id="CATQJL010000223">
    <property type="protein sequence ID" value="CAJ0598519.1"/>
    <property type="molecule type" value="Genomic_DNA"/>
</dbReference>
<dbReference type="GO" id="GO:0005634">
    <property type="term" value="C:nucleus"/>
    <property type="evidence" value="ECO:0007669"/>
    <property type="project" value="UniProtKB-SubCell"/>
</dbReference>
<evidence type="ECO:0000256" key="7">
    <source>
        <dbReference type="SAM" id="MobiDB-lite"/>
    </source>
</evidence>
<dbReference type="SMART" id="SM00425">
    <property type="entry name" value="TBOX"/>
    <property type="match status" value="1"/>
</dbReference>
<keyword evidence="5 6" id="KW-0539">Nucleus</keyword>
<dbReference type="GO" id="GO:0000981">
    <property type="term" value="F:DNA-binding transcription factor activity, RNA polymerase II-specific"/>
    <property type="evidence" value="ECO:0007669"/>
    <property type="project" value="TreeGrafter"/>
</dbReference>
<evidence type="ECO:0000256" key="2">
    <source>
        <dbReference type="ARBA" id="ARBA00023015"/>
    </source>
</evidence>
<dbReference type="GO" id="GO:0001708">
    <property type="term" value="P:cell fate specification"/>
    <property type="evidence" value="ECO:0007669"/>
    <property type="project" value="TreeGrafter"/>
</dbReference>
<reference evidence="9" key="1">
    <citation type="submission" date="2023-07" db="EMBL/GenBank/DDBJ databases">
        <authorList>
            <consortium name="CYATHOMIX"/>
        </authorList>
    </citation>
    <scope>NUCLEOTIDE SEQUENCE</scope>
    <source>
        <strain evidence="9">N/A</strain>
    </source>
</reference>
<evidence type="ECO:0000256" key="6">
    <source>
        <dbReference type="PROSITE-ProRule" id="PRU00201"/>
    </source>
</evidence>
<dbReference type="FunFam" id="2.60.40.820:FF:000013">
    <property type="entry name" value="T-box transcription factor tbx-9"/>
    <property type="match status" value="1"/>
</dbReference>
<dbReference type="CDD" id="cd00182">
    <property type="entry name" value="T-box"/>
    <property type="match status" value="1"/>
</dbReference>
<dbReference type="InterPro" id="IPR046360">
    <property type="entry name" value="T-box_DNA-bd"/>
</dbReference>
<evidence type="ECO:0000256" key="1">
    <source>
        <dbReference type="ARBA" id="ARBA00004123"/>
    </source>
</evidence>
<dbReference type="GO" id="GO:0000785">
    <property type="term" value="C:chromatin"/>
    <property type="evidence" value="ECO:0007669"/>
    <property type="project" value="TreeGrafter"/>
</dbReference>
<dbReference type="InterPro" id="IPR008967">
    <property type="entry name" value="p53-like_TF_DNA-bd_sf"/>
</dbReference>
<dbReference type="InterPro" id="IPR018186">
    <property type="entry name" value="TF_T-box_CS"/>
</dbReference>
<comment type="caution">
    <text evidence="6">Lacks conserved residue(s) required for the propagation of feature annotation.</text>
</comment>
<feature type="domain" description="T-box" evidence="8">
    <location>
        <begin position="112"/>
        <end position="299"/>
    </location>
</feature>
<gene>
    <name evidence="9" type="ORF">CYNAS_LOCUS10502</name>
</gene>
<keyword evidence="3 6" id="KW-0238">DNA-binding</keyword>
<feature type="region of interest" description="Disordered" evidence="7">
    <location>
        <begin position="294"/>
        <end position="315"/>
    </location>
</feature>
<dbReference type="Pfam" id="PF00907">
    <property type="entry name" value="T-box"/>
    <property type="match status" value="1"/>
</dbReference>
<sequence length="376" mass="41890">MRYLDSGGKFTLHTPGSFHYQPPRSRWLLIGASPGVNHVVVGRIKCRRRVPLLEAESTEAPTVSPSQSAQGCCVAAGRRRRGGAGATTAEQPIDAIVFVVLRGNMTDLNVRLANDELWTKFHENTTEMVVTKTGRKMFPKLEYVIEGLKTDQAYGLVLQIEQVDDNRYKFSGGEWSAAGRGEAGGIAKNVMHHDGVMPGAHWMRQPVNFERVKITNNPNDTNPSHIFLQSMHKYIPVLSIFEIAQSATPFMSASTSQPPKQIARIRIPQTEFVAVTAYQNNTITQLKIEHNPFAKGFRDGGERKRSTPENCLSSPSPKRIFSPVNYTPSLDKPMPVLPTPTPLPMPPMWPGFYQAYWNPYSYMLNPLLARFGAAPK</sequence>
<evidence type="ECO:0000313" key="9">
    <source>
        <dbReference type="EMBL" id="CAJ0598519.1"/>
    </source>
</evidence>
<protein>
    <recommendedName>
        <fullName evidence="8">T-box domain-containing protein</fullName>
    </recommendedName>
</protein>
<keyword evidence="10" id="KW-1185">Reference proteome</keyword>
<dbReference type="GO" id="GO:0045893">
    <property type="term" value="P:positive regulation of DNA-templated transcription"/>
    <property type="evidence" value="ECO:0007669"/>
    <property type="project" value="InterPro"/>
</dbReference>
<name>A0AA36M4H7_CYLNA</name>
<dbReference type="Proteomes" id="UP001176961">
    <property type="component" value="Unassembled WGS sequence"/>
</dbReference>
<dbReference type="PROSITE" id="PS50252">
    <property type="entry name" value="TBOX_3"/>
    <property type="match status" value="1"/>
</dbReference>
<dbReference type="AlphaFoldDB" id="A0AA36M4H7"/>
<dbReference type="PRINTS" id="PR00937">
    <property type="entry name" value="TBOX"/>
</dbReference>
<proteinExistence type="predicted"/>
<comment type="caution">
    <text evidence="9">The sequence shown here is derived from an EMBL/GenBank/DDBJ whole genome shotgun (WGS) entry which is preliminary data.</text>
</comment>
<dbReference type="PANTHER" id="PTHR11267">
    <property type="entry name" value="T-BOX PROTEIN-RELATED"/>
    <property type="match status" value="1"/>
</dbReference>
<evidence type="ECO:0000313" key="10">
    <source>
        <dbReference type="Proteomes" id="UP001176961"/>
    </source>
</evidence>